<dbReference type="Pfam" id="PF01546">
    <property type="entry name" value="Peptidase_M20"/>
    <property type="match status" value="1"/>
</dbReference>
<feature type="domain" description="Peptidase M20 dimerisation" evidence="5">
    <location>
        <begin position="209"/>
        <end position="307"/>
    </location>
</feature>
<dbReference type="Gene3D" id="3.30.70.360">
    <property type="match status" value="1"/>
</dbReference>
<dbReference type="InterPro" id="IPR010158">
    <property type="entry name" value="Amidase_Cbmase"/>
</dbReference>
<dbReference type="NCBIfam" id="TIGR01879">
    <property type="entry name" value="hydantase"/>
    <property type="match status" value="1"/>
</dbReference>
<name>G9ZP00_9LACO</name>
<dbReference type="STRING" id="797515.HMPREF9103_01454"/>
<feature type="binding site" evidence="3">
    <location>
        <position position="187"/>
    </location>
    <ligand>
        <name>Zn(2+)</name>
        <dbReference type="ChEBI" id="CHEBI:29105"/>
        <label>1</label>
    </ligand>
</feature>
<evidence type="ECO:0000256" key="4">
    <source>
        <dbReference type="PIRSR" id="PIRSR001235-2"/>
    </source>
</evidence>
<evidence type="ECO:0000259" key="5">
    <source>
        <dbReference type="Pfam" id="PF07687"/>
    </source>
</evidence>
<keyword evidence="3" id="KW-0862">Zinc</keyword>
<protein>
    <submittedName>
        <fullName evidence="6">Amidase, hydantoinase/carbamoylase family</fullName>
    </submittedName>
</protein>
<dbReference type="InterPro" id="IPR002933">
    <property type="entry name" value="Peptidase_M20"/>
</dbReference>
<comment type="caution">
    <text evidence="6">The sequence shown here is derived from an EMBL/GenBank/DDBJ whole genome shotgun (WGS) entry which is preliminary data.</text>
</comment>
<feature type="binding site" evidence="3">
    <location>
        <position position="378"/>
    </location>
    <ligand>
        <name>Zn(2+)</name>
        <dbReference type="ChEBI" id="CHEBI:29105"/>
        <label>2</label>
    </ligand>
</feature>
<dbReference type="HOGENOM" id="CLU_024588_6_0_9"/>
<feature type="binding site" evidence="4">
    <location>
        <position position="285"/>
    </location>
    <ligand>
        <name>allantoate</name>
        <dbReference type="ChEBI" id="CHEBI:17536"/>
    </ligand>
</feature>
<dbReference type="PANTHER" id="PTHR32494">
    <property type="entry name" value="ALLANTOATE DEIMINASE-RELATED"/>
    <property type="match status" value="1"/>
</dbReference>
<gene>
    <name evidence="6" type="ORF">HMPREF9103_01454</name>
</gene>
<evidence type="ECO:0000313" key="7">
    <source>
        <dbReference type="Proteomes" id="UP000004625"/>
    </source>
</evidence>
<dbReference type="GO" id="GO:0046872">
    <property type="term" value="F:metal ion binding"/>
    <property type="evidence" value="ECO:0007669"/>
    <property type="project" value="UniProtKB-KW"/>
</dbReference>
<dbReference type="Proteomes" id="UP000004625">
    <property type="component" value="Unassembled WGS sequence"/>
</dbReference>
<feature type="binding site" evidence="3">
    <location>
        <position position="90"/>
    </location>
    <ligand>
        <name>Zn(2+)</name>
        <dbReference type="ChEBI" id="CHEBI:29105"/>
        <label>2</label>
    </ligand>
</feature>
<feature type="binding site" evidence="3">
    <location>
        <position position="125"/>
    </location>
    <ligand>
        <name>Zn(2+)</name>
        <dbReference type="ChEBI" id="CHEBI:29105"/>
        <label>2</label>
    </ligand>
</feature>
<evidence type="ECO:0000256" key="2">
    <source>
        <dbReference type="ARBA" id="ARBA00022801"/>
    </source>
</evidence>
<dbReference type="SUPFAM" id="SSF53187">
    <property type="entry name" value="Zn-dependent exopeptidases"/>
    <property type="match status" value="1"/>
</dbReference>
<dbReference type="AlphaFoldDB" id="G9ZP00"/>
<dbReference type="Pfam" id="PF07687">
    <property type="entry name" value="M20_dimer"/>
    <property type="match status" value="1"/>
</dbReference>
<evidence type="ECO:0000313" key="6">
    <source>
        <dbReference type="EMBL" id="EHL98560.1"/>
    </source>
</evidence>
<accession>G9ZP00</accession>
<evidence type="ECO:0000256" key="3">
    <source>
        <dbReference type="PIRSR" id="PIRSR001235-1"/>
    </source>
</evidence>
<dbReference type="RefSeq" id="WP_008212595.1">
    <property type="nucleotide sequence ID" value="NZ_JH414968.1"/>
</dbReference>
<feature type="binding site" evidence="3">
    <location>
        <position position="90"/>
    </location>
    <ligand>
        <name>Zn(2+)</name>
        <dbReference type="ChEBI" id="CHEBI:29105"/>
        <label>1</label>
    </ligand>
</feature>
<feature type="binding site" evidence="4">
    <location>
        <position position="212"/>
    </location>
    <ligand>
        <name>allantoate</name>
        <dbReference type="ChEBI" id="CHEBI:17536"/>
    </ligand>
</feature>
<reference evidence="6 7" key="1">
    <citation type="submission" date="2011-09" db="EMBL/GenBank/DDBJ databases">
        <authorList>
            <person name="Weinstock G."/>
            <person name="Sodergren E."/>
            <person name="Clifton S."/>
            <person name="Fulton L."/>
            <person name="Fulton B."/>
            <person name="Courtney L."/>
            <person name="Fronick C."/>
            <person name="Harrison M."/>
            <person name="Strong C."/>
            <person name="Farmer C."/>
            <person name="Delahaunty K."/>
            <person name="Markovic C."/>
            <person name="Hall O."/>
            <person name="Minx P."/>
            <person name="Tomlinson C."/>
            <person name="Mitreva M."/>
            <person name="Hou S."/>
            <person name="Chen J."/>
            <person name="Wollam A."/>
            <person name="Pepin K.H."/>
            <person name="Johnson M."/>
            <person name="Bhonagiri V."/>
            <person name="Zhang X."/>
            <person name="Suruliraj S."/>
            <person name="Warren W."/>
            <person name="Chinwalla A."/>
            <person name="Mardis E.R."/>
            <person name="Wilson R.K."/>
        </authorList>
    </citation>
    <scope>NUCLEOTIDE SEQUENCE [LARGE SCALE GENOMIC DNA]</scope>
    <source>
        <strain evidence="6 7">F0439</strain>
    </source>
</reference>
<dbReference type="PATRIC" id="fig|797515.3.peg.1343"/>
<organism evidence="6 7">
    <name type="scientific">Lentilactobacillus parafarraginis F0439</name>
    <dbReference type="NCBI Taxonomy" id="797515"/>
    <lineage>
        <taxon>Bacteria</taxon>
        <taxon>Bacillati</taxon>
        <taxon>Bacillota</taxon>
        <taxon>Bacilli</taxon>
        <taxon>Lactobacillales</taxon>
        <taxon>Lactobacillaceae</taxon>
        <taxon>Lentilactobacillus</taxon>
    </lineage>
</organism>
<feature type="binding site" evidence="3">
    <location>
        <position position="79"/>
    </location>
    <ligand>
        <name>Zn(2+)</name>
        <dbReference type="ChEBI" id="CHEBI:29105"/>
        <label>1</label>
    </ligand>
</feature>
<evidence type="ECO:0000256" key="1">
    <source>
        <dbReference type="ARBA" id="ARBA00006153"/>
    </source>
</evidence>
<keyword evidence="2" id="KW-0378">Hydrolase</keyword>
<dbReference type="InterPro" id="IPR036264">
    <property type="entry name" value="Bact_exopeptidase_dim_dom"/>
</dbReference>
<dbReference type="SUPFAM" id="SSF55031">
    <property type="entry name" value="Bacterial exopeptidase dimerisation domain"/>
    <property type="match status" value="1"/>
</dbReference>
<dbReference type="Gene3D" id="3.40.630.10">
    <property type="entry name" value="Zn peptidases"/>
    <property type="match status" value="1"/>
</dbReference>
<dbReference type="eggNOG" id="COG0624">
    <property type="taxonomic scope" value="Bacteria"/>
</dbReference>
<keyword evidence="3" id="KW-0479">Metal-binding</keyword>
<dbReference type="InterPro" id="IPR011650">
    <property type="entry name" value="Peptidase_M20_dimer"/>
</dbReference>
<comment type="similarity">
    <text evidence="1">Belongs to the peptidase M20 family.</text>
</comment>
<sequence>MQLVSDELISRLRTINQFSGNQIGQNRLVYSPTWVKGQQQLIKWGLAAGMAVTVDAYGTVYLDVIGSQSPNGIVATGSHMDTVVHGGKFDGLYGVVGGFQAISNLVAALGRPKKTLRLISFSEEEGSRFPATFTGSKHYARVADVHDIVDHHGISFDDARQKAVAKLQFPGVNTGLPALPDSFTELHIEQGPRLVNQHLQIGLVTSIVGQRRFTVTINGVANHAGTTPMADRHDALLLASSLINRLAIIARTISRQLTFTVGELHVWPNTANVIPGKVTFSVDTRHVQKAILDQFETTLRSEIQKVAVAPFSVSVNRWVNDQPTLLDADMLRQNDRWARKLGLSTAIFASGAGHDSEIMSRVVPTTMIFVPSIKGISHAPEEKSTPADLHAGVALLQESLKHQTY</sequence>
<comment type="cofactor">
    <cofactor evidence="3">
        <name>Zn(2+)</name>
        <dbReference type="ChEBI" id="CHEBI:29105"/>
    </cofactor>
    <text evidence="3">Binds 2 Zn(2+) ions per subunit.</text>
</comment>
<dbReference type="PIRSF" id="PIRSF001235">
    <property type="entry name" value="Amidase_carbamoylase"/>
    <property type="match status" value="1"/>
</dbReference>
<keyword evidence="7" id="KW-1185">Reference proteome</keyword>
<dbReference type="PANTHER" id="PTHR32494:SF5">
    <property type="entry name" value="ALLANTOATE AMIDOHYDROLASE"/>
    <property type="match status" value="1"/>
</dbReference>
<feature type="binding site" evidence="4">
    <location>
        <position position="272"/>
    </location>
    <ligand>
        <name>allantoate</name>
        <dbReference type="ChEBI" id="CHEBI:17536"/>
    </ligand>
</feature>
<dbReference type="EMBL" id="AGEY01000072">
    <property type="protein sequence ID" value="EHL98560.1"/>
    <property type="molecule type" value="Genomic_DNA"/>
</dbReference>
<dbReference type="GO" id="GO:0016813">
    <property type="term" value="F:hydrolase activity, acting on carbon-nitrogen (but not peptide) bonds, in linear amidines"/>
    <property type="evidence" value="ECO:0007669"/>
    <property type="project" value="InterPro"/>
</dbReference>
<proteinExistence type="inferred from homology"/>
<dbReference type="CDD" id="cd03884">
    <property type="entry name" value="M20_bAS"/>
    <property type="match status" value="1"/>
</dbReference>